<reference evidence="2" key="1">
    <citation type="submission" date="2020-03" db="EMBL/GenBank/DDBJ databases">
        <authorList>
            <person name="Weist P."/>
        </authorList>
    </citation>
    <scope>NUCLEOTIDE SEQUENCE</scope>
</reference>
<dbReference type="AlphaFoldDB" id="A0A9N7V2D6"/>
<feature type="region of interest" description="Disordered" evidence="1">
    <location>
        <begin position="1"/>
        <end position="22"/>
    </location>
</feature>
<sequence>MRVTTGERGGRKSDSSPGPVFWQSASDPLRVFALKRCTSPAWVTSGEECAGERGRARARARQVNVADSDVVPQWRARKPTNPMSESTSKTTRRVSRPTQAALTPIHYWPMWRPDLR</sequence>
<name>A0A9N7V2D6_PLEPL</name>
<organism evidence="2 3">
    <name type="scientific">Pleuronectes platessa</name>
    <name type="common">European plaice</name>
    <dbReference type="NCBI Taxonomy" id="8262"/>
    <lineage>
        <taxon>Eukaryota</taxon>
        <taxon>Metazoa</taxon>
        <taxon>Chordata</taxon>
        <taxon>Craniata</taxon>
        <taxon>Vertebrata</taxon>
        <taxon>Euteleostomi</taxon>
        <taxon>Actinopterygii</taxon>
        <taxon>Neopterygii</taxon>
        <taxon>Teleostei</taxon>
        <taxon>Neoteleostei</taxon>
        <taxon>Acanthomorphata</taxon>
        <taxon>Carangaria</taxon>
        <taxon>Pleuronectiformes</taxon>
        <taxon>Pleuronectoidei</taxon>
        <taxon>Pleuronectidae</taxon>
        <taxon>Pleuronectes</taxon>
    </lineage>
</organism>
<evidence type="ECO:0000256" key="1">
    <source>
        <dbReference type="SAM" id="MobiDB-lite"/>
    </source>
</evidence>
<comment type="caution">
    <text evidence="2">The sequence shown here is derived from an EMBL/GenBank/DDBJ whole genome shotgun (WGS) entry which is preliminary data.</text>
</comment>
<feature type="region of interest" description="Disordered" evidence="1">
    <location>
        <begin position="76"/>
        <end position="98"/>
    </location>
</feature>
<gene>
    <name evidence="2" type="ORF">PLEPLA_LOCUS29253</name>
</gene>
<keyword evidence="3" id="KW-1185">Reference proteome</keyword>
<proteinExistence type="predicted"/>
<accession>A0A9N7V2D6</accession>
<evidence type="ECO:0000313" key="3">
    <source>
        <dbReference type="Proteomes" id="UP001153269"/>
    </source>
</evidence>
<dbReference type="Proteomes" id="UP001153269">
    <property type="component" value="Unassembled WGS sequence"/>
</dbReference>
<dbReference type="EMBL" id="CADEAL010002657">
    <property type="protein sequence ID" value="CAB1441488.1"/>
    <property type="molecule type" value="Genomic_DNA"/>
</dbReference>
<protein>
    <submittedName>
        <fullName evidence="2">Uncharacterized protein</fullName>
    </submittedName>
</protein>
<evidence type="ECO:0000313" key="2">
    <source>
        <dbReference type="EMBL" id="CAB1441488.1"/>
    </source>
</evidence>